<dbReference type="GO" id="GO:0010181">
    <property type="term" value="F:FMN binding"/>
    <property type="evidence" value="ECO:0007669"/>
    <property type="project" value="InterPro"/>
</dbReference>
<comment type="caution">
    <text evidence="3">The sequence shown here is derived from an EMBL/GenBank/DDBJ whole genome shotgun (WGS) entry which is preliminary data.</text>
</comment>
<dbReference type="InterPro" id="IPR050268">
    <property type="entry name" value="NADH-dep_flavin_reductase"/>
</dbReference>
<name>A0A4Z1E0X2_9MICO</name>
<dbReference type="PANTHER" id="PTHR30466">
    <property type="entry name" value="FLAVIN REDUCTASE"/>
    <property type="match status" value="1"/>
</dbReference>
<protein>
    <submittedName>
        <fullName evidence="3">Putative reductase</fullName>
    </submittedName>
</protein>
<dbReference type="GO" id="GO:0006208">
    <property type="term" value="P:pyrimidine nucleobase catabolic process"/>
    <property type="evidence" value="ECO:0007669"/>
    <property type="project" value="TreeGrafter"/>
</dbReference>
<evidence type="ECO:0000259" key="2">
    <source>
        <dbReference type="SMART" id="SM00903"/>
    </source>
</evidence>
<accession>A0A4Z1E0X2</accession>
<dbReference type="InterPro" id="IPR012349">
    <property type="entry name" value="Split_barrel_FMN-bd"/>
</dbReference>
<dbReference type="Pfam" id="PF01613">
    <property type="entry name" value="Flavin_Reduct"/>
    <property type="match status" value="1"/>
</dbReference>
<sequence>MTDESEDLTRRYRAAMARLPGGVAVLAGRAGGRDVVSVVTSLVSVSLDPPMALVVVHGASRLGETLDVGSRWAATVMGAGSAPAVTWLAEPGRPDLGQLRGVDHDRGETSGAALLAGGTAWIECVTEQVHEAGDHLVVVGRVTQAGRGSADGALVHRLGRVRDLP</sequence>
<keyword evidence="4" id="KW-1185">Reference proteome</keyword>
<feature type="domain" description="Flavin reductase like" evidence="2">
    <location>
        <begin position="16"/>
        <end position="163"/>
    </location>
</feature>
<dbReference type="PANTHER" id="PTHR30466:SF1">
    <property type="entry name" value="FMN REDUCTASE (NADH) RUTF"/>
    <property type="match status" value="1"/>
</dbReference>
<dbReference type="OrthoDB" id="9792858at2"/>
<gene>
    <name evidence="3" type="ORF">SERN_2714</name>
</gene>
<dbReference type="SMART" id="SM00903">
    <property type="entry name" value="Flavin_Reduct"/>
    <property type="match status" value="1"/>
</dbReference>
<dbReference type="RefSeq" id="WP_135850722.1">
    <property type="nucleotide sequence ID" value="NZ_RHPJ01000004.1"/>
</dbReference>
<keyword evidence="1" id="KW-0560">Oxidoreductase</keyword>
<dbReference type="Gene3D" id="2.30.110.10">
    <property type="entry name" value="Electron Transport, Fmn-binding Protein, Chain A"/>
    <property type="match status" value="1"/>
</dbReference>
<dbReference type="AlphaFoldDB" id="A0A4Z1E0X2"/>
<evidence type="ECO:0000256" key="1">
    <source>
        <dbReference type="ARBA" id="ARBA00023002"/>
    </source>
</evidence>
<dbReference type="EMBL" id="RHPJ01000004">
    <property type="protein sequence ID" value="TGO04123.1"/>
    <property type="molecule type" value="Genomic_DNA"/>
</dbReference>
<proteinExistence type="predicted"/>
<dbReference type="InterPro" id="IPR002563">
    <property type="entry name" value="Flavin_Rdtase-like_dom"/>
</dbReference>
<dbReference type="GO" id="GO:0042602">
    <property type="term" value="F:riboflavin reductase (NADPH) activity"/>
    <property type="evidence" value="ECO:0007669"/>
    <property type="project" value="TreeGrafter"/>
</dbReference>
<dbReference type="SUPFAM" id="SSF50475">
    <property type="entry name" value="FMN-binding split barrel"/>
    <property type="match status" value="1"/>
</dbReference>
<evidence type="ECO:0000313" key="3">
    <source>
        <dbReference type="EMBL" id="TGO04123.1"/>
    </source>
</evidence>
<reference evidence="3 4" key="1">
    <citation type="submission" date="2018-11" db="EMBL/GenBank/DDBJ databases">
        <title>Complete genome sequencing of the Actinobacteria Serinibacter sp. K3-2.</title>
        <authorList>
            <person name="Rakitin A.L."/>
            <person name="Beletsky A.V."/>
            <person name="Mardanov A.V."/>
            <person name="Ravin N.V."/>
            <person name="Gromova A.S."/>
            <person name="Filippova S.N."/>
            <person name="Gal'Chenko V.F."/>
        </authorList>
    </citation>
    <scope>NUCLEOTIDE SEQUENCE [LARGE SCALE GENOMIC DNA]</scope>
    <source>
        <strain evidence="3 4">K3-2</strain>
    </source>
</reference>
<organism evidence="3 4">
    <name type="scientific">Serinibacter arcticus</name>
    <dbReference type="NCBI Taxonomy" id="1655435"/>
    <lineage>
        <taxon>Bacteria</taxon>
        <taxon>Bacillati</taxon>
        <taxon>Actinomycetota</taxon>
        <taxon>Actinomycetes</taxon>
        <taxon>Micrococcales</taxon>
        <taxon>Beutenbergiaceae</taxon>
        <taxon>Serinibacter</taxon>
    </lineage>
</organism>
<evidence type="ECO:0000313" key="4">
    <source>
        <dbReference type="Proteomes" id="UP000297318"/>
    </source>
</evidence>
<dbReference type="Proteomes" id="UP000297318">
    <property type="component" value="Unassembled WGS sequence"/>
</dbReference>